<proteinExistence type="predicted"/>
<reference evidence="1 2" key="1">
    <citation type="submission" date="2019-12" db="EMBL/GenBank/DDBJ databases">
        <title>A genome sequence resource for the geographically widespread anthracnose pathogen Colletotrichum asianum.</title>
        <authorList>
            <person name="Meng Y."/>
        </authorList>
    </citation>
    <scope>NUCLEOTIDE SEQUENCE [LARGE SCALE GENOMIC DNA]</scope>
    <source>
        <strain evidence="1 2">ICMP 18580</strain>
    </source>
</reference>
<dbReference type="AlphaFoldDB" id="A0A8H3ZTL8"/>
<dbReference type="EMBL" id="WOWK01000055">
    <property type="protein sequence ID" value="KAF0323095.1"/>
    <property type="molecule type" value="Genomic_DNA"/>
</dbReference>
<organism evidence="1 2">
    <name type="scientific">Colletotrichum asianum</name>
    <dbReference type="NCBI Taxonomy" id="702518"/>
    <lineage>
        <taxon>Eukaryota</taxon>
        <taxon>Fungi</taxon>
        <taxon>Dikarya</taxon>
        <taxon>Ascomycota</taxon>
        <taxon>Pezizomycotina</taxon>
        <taxon>Sordariomycetes</taxon>
        <taxon>Hypocreomycetidae</taxon>
        <taxon>Glomerellales</taxon>
        <taxon>Glomerellaceae</taxon>
        <taxon>Colletotrichum</taxon>
        <taxon>Colletotrichum gloeosporioides species complex</taxon>
    </lineage>
</organism>
<comment type="caution">
    <text evidence="1">The sequence shown here is derived from an EMBL/GenBank/DDBJ whole genome shotgun (WGS) entry which is preliminary data.</text>
</comment>
<sequence>MLHCIVNHGRYPTTGRPKLPIGPARSALCRQLYGSSDIMIHHGSIVDSLTRREHAPGVPCPPPRPHHPVSSLRGCWTLACRLSPAGPRTKCSPFAQDHGYNWLSTWHQTHQTHQTQTLAAAAC</sequence>
<evidence type="ECO:0000313" key="1">
    <source>
        <dbReference type="EMBL" id="KAF0323095.1"/>
    </source>
</evidence>
<keyword evidence="2" id="KW-1185">Reference proteome</keyword>
<evidence type="ECO:0000313" key="2">
    <source>
        <dbReference type="Proteomes" id="UP000434172"/>
    </source>
</evidence>
<dbReference type="Proteomes" id="UP000434172">
    <property type="component" value="Unassembled WGS sequence"/>
</dbReference>
<gene>
    <name evidence="1" type="ORF">GQ607_009639</name>
</gene>
<protein>
    <submittedName>
        <fullName evidence="1">Uncharacterized protein</fullName>
    </submittedName>
</protein>
<accession>A0A8H3ZTL8</accession>
<name>A0A8H3ZTL8_9PEZI</name>